<keyword evidence="16" id="KW-1185">Reference proteome</keyword>
<protein>
    <recommendedName>
        <fullName evidence="3">L-ascorbate peroxidase</fullName>
        <ecNumber evidence="3">1.11.1.11</ecNumber>
    </recommendedName>
</protein>
<dbReference type="InterPro" id="IPR019793">
    <property type="entry name" value="Peroxidases_heam-ligand_BS"/>
</dbReference>
<keyword evidence="13" id="KW-0812">Transmembrane</keyword>
<dbReference type="AlphaFoldDB" id="A0A8T1XZP2"/>
<comment type="similarity">
    <text evidence="2">Belongs to the peroxidase family. Ascorbate peroxidase subfamily.</text>
</comment>
<keyword evidence="9" id="KW-0560">Oxidoreductase</keyword>
<evidence type="ECO:0000313" key="16">
    <source>
        <dbReference type="Proteomes" id="UP000694240"/>
    </source>
</evidence>
<proteinExistence type="inferred from homology"/>
<evidence type="ECO:0000256" key="6">
    <source>
        <dbReference type="ARBA" id="ARBA00022723"/>
    </source>
</evidence>
<reference evidence="15 16" key="1">
    <citation type="submission" date="2020-12" db="EMBL/GenBank/DDBJ databases">
        <title>Concerted genomic and epigenomic changes stabilize Arabidopsis allopolyploids.</title>
        <authorList>
            <person name="Chen Z."/>
        </authorList>
    </citation>
    <scope>NUCLEOTIDE SEQUENCE [LARGE SCALE GENOMIC DNA]</scope>
    <source>
        <strain evidence="15">Allo738</strain>
        <tissue evidence="15">Leaf</tissue>
    </source>
</reference>
<feature type="domain" description="Plant heme peroxidase family profile" evidence="14">
    <location>
        <begin position="88"/>
        <end position="301"/>
    </location>
</feature>
<evidence type="ECO:0000256" key="2">
    <source>
        <dbReference type="ARBA" id="ARBA00006873"/>
    </source>
</evidence>
<dbReference type="PROSITE" id="PS50873">
    <property type="entry name" value="PEROXIDASE_4"/>
    <property type="match status" value="1"/>
</dbReference>
<dbReference type="InterPro" id="IPR002016">
    <property type="entry name" value="Haem_peroxidase"/>
</dbReference>
<dbReference type="GO" id="GO:0016688">
    <property type="term" value="F:L-ascorbate peroxidase activity"/>
    <property type="evidence" value="ECO:0007669"/>
    <property type="project" value="UniProtKB-EC"/>
</dbReference>
<keyword evidence="11" id="KW-0376">Hydrogen peroxide</keyword>
<dbReference type="GO" id="GO:0020037">
    <property type="term" value="F:heme binding"/>
    <property type="evidence" value="ECO:0007669"/>
    <property type="project" value="InterPro"/>
</dbReference>
<keyword evidence="5" id="KW-0349">Heme</keyword>
<dbReference type="GO" id="GO:0009507">
    <property type="term" value="C:chloroplast"/>
    <property type="evidence" value="ECO:0007669"/>
    <property type="project" value="TreeGrafter"/>
</dbReference>
<name>A0A8T1XZP2_9BRAS</name>
<evidence type="ECO:0000259" key="14">
    <source>
        <dbReference type="PROSITE" id="PS50873"/>
    </source>
</evidence>
<dbReference type="FunFam" id="1.10.420.10:FF:000003">
    <property type="entry name" value="L-ascorbate peroxidase, cytosolic"/>
    <property type="match status" value="1"/>
</dbReference>
<dbReference type="GO" id="GO:0042744">
    <property type="term" value="P:hydrogen peroxide catabolic process"/>
    <property type="evidence" value="ECO:0007669"/>
    <property type="project" value="UniProtKB-KW"/>
</dbReference>
<dbReference type="GO" id="GO:0000302">
    <property type="term" value="P:response to reactive oxygen species"/>
    <property type="evidence" value="ECO:0007669"/>
    <property type="project" value="TreeGrafter"/>
</dbReference>
<accession>A0A8T1XZP2</accession>
<gene>
    <name evidence="15" type="ORF">ISN45_Aa07g004430</name>
</gene>
<keyword evidence="6" id="KW-0479">Metal-binding</keyword>
<dbReference type="GO" id="GO:0046872">
    <property type="term" value="F:metal ion binding"/>
    <property type="evidence" value="ECO:0007669"/>
    <property type="project" value="UniProtKB-KW"/>
</dbReference>
<dbReference type="FunFam" id="1.10.520.10:FF:000003">
    <property type="entry name" value="Cytosolic ascorbate peroxidase"/>
    <property type="match status" value="1"/>
</dbReference>
<comment type="cofactor">
    <cofactor evidence="1">
        <name>heme b</name>
        <dbReference type="ChEBI" id="CHEBI:60344"/>
    </cofactor>
</comment>
<evidence type="ECO:0000256" key="3">
    <source>
        <dbReference type="ARBA" id="ARBA00012940"/>
    </source>
</evidence>
<dbReference type="GO" id="GO:0034599">
    <property type="term" value="P:cellular response to oxidative stress"/>
    <property type="evidence" value="ECO:0007669"/>
    <property type="project" value="InterPro"/>
</dbReference>
<sequence length="305" mass="33972">MAVNVDAEYLKEIEKTRRDLRALISSRNCAPIMLRLAWHDAGTYDAKKKTGGPNGSIRFKEELNRPHNKGLEKAVAFCEEVKVKHPRVSYADLYQLAGVVAVEVTGGPAIPFTPGRKDADSPDDGELPNPNEGYPAVCSSCNRILFHRLTKPSFWIIAGASHLRTLFFRMGLSDRDIVALSGGHTLGRAHKERSDFEGPWTQDPLKFDNSYFVELLKGETPGLLQLKTDKALLDDPKFHPFVKLYAKDEDMFFKAYAISHKKLSELGFNPPRRIPSAVTQQTLGIAVAAAVVIFTICYEASRRGK</sequence>
<evidence type="ECO:0000256" key="12">
    <source>
        <dbReference type="SAM" id="MobiDB-lite"/>
    </source>
</evidence>
<evidence type="ECO:0000256" key="13">
    <source>
        <dbReference type="SAM" id="Phobius"/>
    </source>
</evidence>
<keyword evidence="7" id="KW-0106">Calcium</keyword>
<keyword evidence="10" id="KW-0408">Iron</keyword>
<evidence type="ECO:0000256" key="4">
    <source>
        <dbReference type="ARBA" id="ARBA00022559"/>
    </source>
</evidence>
<dbReference type="PANTHER" id="PTHR31356:SF38">
    <property type="entry name" value="L-ASCORBATE PEROXIDASE 5, PEROXISOMAL"/>
    <property type="match status" value="1"/>
</dbReference>
<evidence type="ECO:0000256" key="10">
    <source>
        <dbReference type="ARBA" id="ARBA00023004"/>
    </source>
</evidence>
<keyword evidence="13" id="KW-0472">Membrane</keyword>
<feature type="region of interest" description="Disordered" evidence="12">
    <location>
        <begin position="111"/>
        <end position="131"/>
    </location>
</feature>
<keyword evidence="13" id="KW-1133">Transmembrane helix</keyword>
<evidence type="ECO:0000256" key="8">
    <source>
        <dbReference type="ARBA" id="ARBA00022958"/>
    </source>
</evidence>
<organism evidence="15 16">
    <name type="scientific">Arabidopsis thaliana x Arabidopsis arenosa</name>
    <dbReference type="NCBI Taxonomy" id="1240361"/>
    <lineage>
        <taxon>Eukaryota</taxon>
        <taxon>Viridiplantae</taxon>
        <taxon>Streptophyta</taxon>
        <taxon>Embryophyta</taxon>
        <taxon>Tracheophyta</taxon>
        <taxon>Spermatophyta</taxon>
        <taxon>Magnoliopsida</taxon>
        <taxon>eudicotyledons</taxon>
        <taxon>Gunneridae</taxon>
        <taxon>Pentapetalae</taxon>
        <taxon>rosids</taxon>
        <taxon>malvids</taxon>
        <taxon>Brassicales</taxon>
        <taxon>Brassicaceae</taxon>
        <taxon>Camelineae</taxon>
        <taxon>Arabidopsis</taxon>
    </lineage>
</organism>
<dbReference type="InterPro" id="IPR019794">
    <property type="entry name" value="Peroxidases_AS"/>
</dbReference>
<dbReference type="CDD" id="cd00691">
    <property type="entry name" value="ascorbate_peroxidase"/>
    <property type="match status" value="1"/>
</dbReference>
<evidence type="ECO:0000256" key="1">
    <source>
        <dbReference type="ARBA" id="ARBA00001970"/>
    </source>
</evidence>
<dbReference type="Proteomes" id="UP000694240">
    <property type="component" value="Chromosome 12"/>
</dbReference>
<feature type="transmembrane region" description="Helical" evidence="13">
    <location>
        <begin position="282"/>
        <end position="301"/>
    </location>
</feature>
<dbReference type="EMBL" id="JAEFBK010000012">
    <property type="protein sequence ID" value="KAG7540196.1"/>
    <property type="molecule type" value="Genomic_DNA"/>
</dbReference>
<dbReference type="InterPro" id="IPR044831">
    <property type="entry name" value="Ccp1-like"/>
</dbReference>
<dbReference type="PROSITE" id="PS00436">
    <property type="entry name" value="PEROXIDASE_2"/>
    <property type="match status" value="1"/>
</dbReference>
<evidence type="ECO:0000313" key="15">
    <source>
        <dbReference type="EMBL" id="KAG7540196.1"/>
    </source>
</evidence>
<keyword evidence="8" id="KW-0630">Potassium</keyword>
<dbReference type="PROSITE" id="PS00435">
    <property type="entry name" value="PEROXIDASE_1"/>
    <property type="match status" value="1"/>
</dbReference>
<dbReference type="PANTHER" id="PTHR31356">
    <property type="entry name" value="THYLAKOID LUMENAL 29 KDA PROTEIN, CHLOROPLASTIC-RELATED"/>
    <property type="match status" value="1"/>
</dbReference>
<evidence type="ECO:0000256" key="11">
    <source>
        <dbReference type="ARBA" id="ARBA00023324"/>
    </source>
</evidence>
<dbReference type="EC" id="1.11.1.11" evidence="3"/>
<comment type="caution">
    <text evidence="15">The sequence shown here is derived from an EMBL/GenBank/DDBJ whole genome shotgun (WGS) entry which is preliminary data.</text>
</comment>
<dbReference type="Pfam" id="PF00141">
    <property type="entry name" value="peroxidase"/>
    <property type="match status" value="1"/>
</dbReference>
<keyword evidence="4 15" id="KW-0575">Peroxidase</keyword>
<evidence type="ECO:0000256" key="5">
    <source>
        <dbReference type="ARBA" id="ARBA00022617"/>
    </source>
</evidence>
<evidence type="ECO:0000256" key="7">
    <source>
        <dbReference type="ARBA" id="ARBA00022837"/>
    </source>
</evidence>
<evidence type="ECO:0000256" key="9">
    <source>
        <dbReference type="ARBA" id="ARBA00023002"/>
    </source>
</evidence>